<evidence type="ECO:0000313" key="3">
    <source>
        <dbReference type="Proteomes" id="UP001590950"/>
    </source>
</evidence>
<keyword evidence="3" id="KW-1185">Reference proteome</keyword>
<name>A0ABR4ANV0_9LECA</name>
<evidence type="ECO:0000256" key="1">
    <source>
        <dbReference type="SAM" id="SignalP"/>
    </source>
</evidence>
<gene>
    <name evidence="2" type="ORF">N7G274_001433</name>
</gene>
<evidence type="ECO:0008006" key="4">
    <source>
        <dbReference type="Google" id="ProtNLM"/>
    </source>
</evidence>
<feature type="chain" id="PRO_5046028006" description="NHL repeat-containing protein" evidence="1">
    <location>
        <begin position="20"/>
        <end position="347"/>
    </location>
</feature>
<dbReference type="InterPro" id="IPR011042">
    <property type="entry name" value="6-blade_b-propeller_TolB-like"/>
</dbReference>
<dbReference type="Proteomes" id="UP001590950">
    <property type="component" value="Unassembled WGS sequence"/>
</dbReference>
<dbReference type="InterPro" id="IPR052998">
    <property type="entry name" value="Hetero-Diels-Alderase-like"/>
</dbReference>
<dbReference type="Gene3D" id="2.120.10.30">
    <property type="entry name" value="TolB, C-terminal domain"/>
    <property type="match status" value="1"/>
</dbReference>
<sequence length="347" mass="36752">MKMLGLLLTLLFAPFNVLTLPLSFEFPADQLLLQPASSPFIETETAAAPSSAVKLVYQFQDRVALENLASRSNGHLVLTASNQPIVYAMNPNTRNAKPISVFRVPGVTGLTGVVETAPDVFAVVAGNWSTETFRATPGSFSVWSVDFNTPQPTGKIIASIPEASALNGLTTLEGSRDIILGADSAVGIIRRLNVTSGEHNVAIESPLFAPTKLVPLGVNGLCTFDGQLYFLNSAQGSYGRVPLKADGSAAGEVQILARINLPTIYDDFDMDWAGTAWVATHANMLTQITVEGKQRNTTGTGSDTAMIQPTSAQFGRGSKEAENTIYMTTAGNNTVGGQVLAINLCLT</sequence>
<feature type="signal peptide" evidence="1">
    <location>
        <begin position="1"/>
        <end position="19"/>
    </location>
</feature>
<evidence type="ECO:0000313" key="2">
    <source>
        <dbReference type="EMBL" id="KAL2047412.1"/>
    </source>
</evidence>
<accession>A0ABR4ANV0</accession>
<reference evidence="2 3" key="1">
    <citation type="submission" date="2024-09" db="EMBL/GenBank/DDBJ databases">
        <title>Rethinking Asexuality: The Enigmatic Case of Functional Sexual Genes in Lepraria (Stereocaulaceae).</title>
        <authorList>
            <person name="Doellman M."/>
            <person name="Sun Y."/>
            <person name="Barcenas-Pena A."/>
            <person name="Lumbsch H.T."/>
            <person name="Grewe F."/>
        </authorList>
    </citation>
    <scope>NUCLEOTIDE SEQUENCE [LARGE SCALE GENOMIC DNA]</scope>
    <source>
        <strain evidence="2 3">Mercado 3170</strain>
    </source>
</reference>
<keyword evidence="1" id="KW-0732">Signal</keyword>
<dbReference type="PANTHER" id="PTHR42060:SF1">
    <property type="entry name" value="NHL REPEAT-CONTAINING PROTEIN"/>
    <property type="match status" value="1"/>
</dbReference>
<proteinExistence type="predicted"/>
<dbReference type="EMBL" id="JBEFKJ010000003">
    <property type="protein sequence ID" value="KAL2047412.1"/>
    <property type="molecule type" value="Genomic_DNA"/>
</dbReference>
<comment type="caution">
    <text evidence="2">The sequence shown here is derived from an EMBL/GenBank/DDBJ whole genome shotgun (WGS) entry which is preliminary data.</text>
</comment>
<protein>
    <recommendedName>
        <fullName evidence="4">NHL repeat-containing protein</fullName>
    </recommendedName>
</protein>
<dbReference type="SUPFAM" id="SSF63829">
    <property type="entry name" value="Calcium-dependent phosphotriesterase"/>
    <property type="match status" value="1"/>
</dbReference>
<dbReference type="PANTHER" id="PTHR42060">
    <property type="entry name" value="NHL REPEAT-CONTAINING PROTEIN-RELATED"/>
    <property type="match status" value="1"/>
</dbReference>
<organism evidence="2 3">
    <name type="scientific">Stereocaulon virgatum</name>
    <dbReference type="NCBI Taxonomy" id="373712"/>
    <lineage>
        <taxon>Eukaryota</taxon>
        <taxon>Fungi</taxon>
        <taxon>Dikarya</taxon>
        <taxon>Ascomycota</taxon>
        <taxon>Pezizomycotina</taxon>
        <taxon>Lecanoromycetes</taxon>
        <taxon>OSLEUM clade</taxon>
        <taxon>Lecanoromycetidae</taxon>
        <taxon>Lecanorales</taxon>
        <taxon>Lecanorineae</taxon>
        <taxon>Stereocaulaceae</taxon>
        <taxon>Stereocaulon</taxon>
    </lineage>
</organism>